<feature type="compositionally biased region" description="Basic and acidic residues" evidence="7">
    <location>
        <begin position="99"/>
        <end position="110"/>
    </location>
</feature>
<dbReference type="Pfam" id="PF00172">
    <property type="entry name" value="Zn_clus"/>
    <property type="match status" value="1"/>
</dbReference>
<dbReference type="SMART" id="SM00066">
    <property type="entry name" value="GAL4"/>
    <property type="match status" value="1"/>
</dbReference>
<dbReference type="Pfam" id="PF04082">
    <property type="entry name" value="Fungal_trans"/>
    <property type="match status" value="1"/>
</dbReference>
<name>A0AA38RD35_9PEZI</name>
<dbReference type="InterPro" id="IPR001138">
    <property type="entry name" value="Zn2Cys6_DnaBD"/>
</dbReference>
<evidence type="ECO:0000256" key="3">
    <source>
        <dbReference type="ARBA" id="ARBA00023015"/>
    </source>
</evidence>
<dbReference type="PANTHER" id="PTHR47171">
    <property type="entry name" value="FARA-RELATED"/>
    <property type="match status" value="1"/>
</dbReference>
<feature type="region of interest" description="Disordered" evidence="7">
    <location>
        <begin position="602"/>
        <end position="647"/>
    </location>
</feature>
<dbReference type="InterPro" id="IPR052073">
    <property type="entry name" value="Amide_Lactam_Regulators"/>
</dbReference>
<dbReference type="GO" id="GO:0006351">
    <property type="term" value="P:DNA-templated transcription"/>
    <property type="evidence" value="ECO:0007669"/>
    <property type="project" value="InterPro"/>
</dbReference>
<dbReference type="EMBL" id="JANBVO010000019">
    <property type="protein sequence ID" value="KAJ9143297.1"/>
    <property type="molecule type" value="Genomic_DNA"/>
</dbReference>
<feature type="region of interest" description="Disordered" evidence="7">
    <location>
        <begin position="99"/>
        <end position="136"/>
    </location>
</feature>
<comment type="caution">
    <text evidence="9">The sequence shown here is derived from an EMBL/GenBank/DDBJ whole genome shotgun (WGS) entry which is preliminary data.</text>
</comment>
<evidence type="ECO:0000256" key="7">
    <source>
        <dbReference type="SAM" id="MobiDB-lite"/>
    </source>
</evidence>
<dbReference type="PROSITE" id="PS50048">
    <property type="entry name" value="ZN2_CY6_FUNGAL_2"/>
    <property type="match status" value="1"/>
</dbReference>
<keyword evidence="5" id="KW-0804">Transcription</keyword>
<evidence type="ECO:0000256" key="4">
    <source>
        <dbReference type="ARBA" id="ARBA00023125"/>
    </source>
</evidence>
<keyword evidence="6" id="KW-0539">Nucleus</keyword>
<dbReference type="CDD" id="cd12148">
    <property type="entry name" value="fungal_TF_MHR"/>
    <property type="match status" value="1"/>
</dbReference>
<evidence type="ECO:0000313" key="10">
    <source>
        <dbReference type="Proteomes" id="UP001174694"/>
    </source>
</evidence>
<feature type="compositionally biased region" description="Polar residues" evidence="7">
    <location>
        <begin position="624"/>
        <end position="633"/>
    </location>
</feature>
<keyword evidence="2" id="KW-0862">Zinc</keyword>
<feature type="domain" description="Zn(2)-C6 fungal-type" evidence="8">
    <location>
        <begin position="11"/>
        <end position="42"/>
    </location>
</feature>
<sequence>MATPRRRARQACLACNARRVKCDVIERLPCRNCIVADVPCEIRESRRGKHPRPRPAGALRHNADGEEPRSSILFSPDPVAGQHIDEHVAASQVLATLSREGEGQRQHELFDGDTTGSRVQPPTRSAPLPQTDALPEDEGTVFLGESTSIRYMHSDPSPSQPDTSSPQTLGFRHSIPSAVTAEGLMPEWETRRRQARIDSLRADGAFSLPPESVVETLLGAYFRWFHRCFAIVDEGEIRDQYQKGTLSPLLLQAMLLIATVHCDDDDLHLLGLGSRHMAKCVFYNRAKDIYDAEFEPNKLTVIQALFLMSFWRAGALLEKDARHWLSAAISLAQTKGLHRAAGSPRTHADKVRKRLWWSIYVRERQCAAALGLPNRFRDEDCDVEPLDEGDFDHAFGVSVTEDKRREYVAYSIRMAQLSQVLGRVVHSGYLPKKTLSASGRSGLKDELIAWRQGLPPEMQLGRDDFGEQPSFHANMLHLAYNNLLILLYRSGYIGTAEESQEIDGQVALQAAVRNSRIIEEMLANGNLRHGQVHTITNLFNTLCIHTVSLRASQGTARAIAEHRAKLCLLGLQELQKTWEVRNWVLQLFFQYLDSSTAARLRTEGDSGAGPYPTGAPKKDRPRVCTTTNCSGPESRQHDGETATGAPLVPDTPWSWSTEEASHYLFSQIESDFAFGEGSILEWHWDDAGNMMPLSQIGHSSPSMM</sequence>
<dbReference type="InterPro" id="IPR036864">
    <property type="entry name" value="Zn2-C6_fun-type_DNA-bd_sf"/>
</dbReference>
<evidence type="ECO:0000256" key="5">
    <source>
        <dbReference type="ARBA" id="ARBA00023163"/>
    </source>
</evidence>
<dbReference type="PANTHER" id="PTHR47171:SF1">
    <property type="entry name" value="ZN(II)2CYS6 TRANSCRIPTION FACTOR (EUROFUNG)"/>
    <property type="match status" value="1"/>
</dbReference>
<keyword evidence="4" id="KW-0238">DNA-binding</keyword>
<gene>
    <name evidence="9" type="ORF">NKR23_g6664</name>
</gene>
<dbReference type="InterPro" id="IPR007219">
    <property type="entry name" value="XnlR_reg_dom"/>
</dbReference>
<dbReference type="CDD" id="cd00067">
    <property type="entry name" value="GAL4"/>
    <property type="match status" value="1"/>
</dbReference>
<feature type="compositionally biased region" description="Polar residues" evidence="7">
    <location>
        <begin position="114"/>
        <end position="123"/>
    </location>
</feature>
<dbReference type="AlphaFoldDB" id="A0AA38RD35"/>
<dbReference type="GO" id="GO:0008270">
    <property type="term" value="F:zinc ion binding"/>
    <property type="evidence" value="ECO:0007669"/>
    <property type="project" value="InterPro"/>
</dbReference>
<keyword evidence="3" id="KW-0805">Transcription regulation</keyword>
<evidence type="ECO:0000259" key="8">
    <source>
        <dbReference type="PROSITE" id="PS50048"/>
    </source>
</evidence>
<dbReference type="SMART" id="SM00906">
    <property type="entry name" value="Fungal_trans"/>
    <property type="match status" value="1"/>
</dbReference>
<evidence type="ECO:0000256" key="2">
    <source>
        <dbReference type="ARBA" id="ARBA00022833"/>
    </source>
</evidence>
<dbReference type="Gene3D" id="4.10.240.10">
    <property type="entry name" value="Zn(2)-C6 fungal-type DNA-binding domain"/>
    <property type="match status" value="1"/>
</dbReference>
<reference evidence="9" key="1">
    <citation type="submission" date="2022-07" db="EMBL/GenBank/DDBJ databases">
        <title>Fungi with potential for degradation of polypropylene.</title>
        <authorList>
            <person name="Gostincar C."/>
        </authorList>
    </citation>
    <scope>NUCLEOTIDE SEQUENCE</scope>
    <source>
        <strain evidence="9">EXF-13308</strain>
    </source>
</reference>
<proteinExistence type="predicted"/>
<accession>A0AA38RD35</accession>
<dbReference type="GO" id="GO:0000981">
    <property type="term" value="F:DNA-binding transcription factor activity, RNA polymerase II-specific"/>
    <property type="evidence" value="ECO:0007669"/>
    <property type="project" value="InterPro"/>
</dbReference>
<organism evidence="9 10">
    <name type="scientific">Pleurostoma richardsiae</name>
    <dbReference type="NCBI Taxonomy" id="41990"/>
    <lineage>
        <taxon>Eukaryota</taxon>
        <taxon>Fungi</taxon>
        <taxon>Dikarya</taxon>
        <taxon>Ascomycota</taxon>
        <taxon>Pezizomycotina</taxon>
        <taxon>Sordariomycetes</taxon>
        <taxon>Sordariomycetidae</taxon>
        <taxon>Calosphaeriales</taxon>
        <taxon>Pleurostomataceae</taxon>
        <taxon>Pleurostoma</taxon>
    </lineage>
</organism>
<evidence type="ECO:0000256" key="1">
    <source>
        <dbReference type="ARBA" id="ARBA00022723"/>
    </source>
</evidence>
<evidence type="ECO:0000313" key="9">
    <source>
        <dbReference type="EMBL" id="KAJ9143297.1"/>
    </source>
</evidence>
<dbReference type="SUPFAM" id="SSF57701">
    <property type="entry name" value="Zn2/Cys6 DNA-binding domain"/>
    <property type="match status" value="1"/>
</dbReference>
<dbReference type="GO" id="GO:0003677">
    <property type="term" value="F:DNA binding"/>
    <property type="evidence" value="ECO:0007669"/>
    <property type="project" value="UniProtKB-KW"/>
</dbReference>
<protein>
    <submittedName>
        <fullName evidence="9">Cutinase transcription factor 1 alpha</fullName>
    </submittedName>
</protein>
<keyword evidence="10" id="KW-1185">Reference proteome</keyword>
<feature type="region of interest" description="Disordered" evidence="7">
    <location>
        <begin position="45"/>
        <end position="78"/>
    </location>
</feature>
<keyword evidence="1" id="KW-0479">Metal-binding</keyword>
<evidence type="ECO:0000256" key="6">
    <source>
        <dbReference type="ARBA" id="ARBA00023242"/>
    </source>
</evidence>
<dbReference type="Proteomes" id="UP001174694">
    <property type="component" value="Unassembled WGS sequence"/>
</dbReference>